<proteinExistence type="inferred from homology"/>
<dbReference type="GO" id="GO:0016887">
    <property type="term" value="F:ATP hydrolysis activity"/>
    <property type="evidence" value="ECO:0007669"/>
    <property type="project" value="InterPro"/>
</dbReference>
<keyword evidence="14" id="KW-1185">Reference proteome</keyword>
<dbReference type="PROSITE" id="PS00211">
    <property type="entry name" value="ABC_TRANSPORTER_1"/>
    <property type="match status" value="1"/>
</dbReference>
<dbReference type="RefSeq" id="WP_188976917.1">
    <property type="nucleotide sequence ID" value="NZ_BMPG01000001.1"/>
</dbReference>
<evidence type="ECO:0000256" key="7">
    <source>
        <dbReference type="ARBA" id="ARBA00038781"/>
    </source>
</evidence>
<evidence type="ECO:0000259" key="12">
    <source>
        <dbReference type="PROSITE" id="PS50893"/>
    </source>
</evidence>
<organism evidence="13 14">
    <name type="scientific">Halocalculus aciditolerans</name>
    <dbReference type="NCBI Taxonomy" id="1383812"/>
    <lineage>
        <taxon>Archaea</taxon>
        <taxon>Methanobacteriati</taxon>
        <taxon>Methanobacteriota</taxon>
        <taxon>Stenosarchaea group</taxon>
        <taxon>Halobacteria</taxon>
        <taxon>Halobacteriales</taxon>
        <taxon>Halobacteriaceae</taxon>
        <taxon>Halocalculus</taxon>
    </lineage>
</organism>
<dbReference type="InterPro" id="IPR017871">
    <property type="entry name" value="ABC_transporter-like_CS"/>
</dbReference>
<accession>A0A830FH86</accession>
<keyword evidence="5 13" id="KW-0067">ATP-binding</keyword>
<dbReference type="GO" id="GO:1901238">
    <property type="term" value="F:ABC-type tungstate transporter activity"/>
    <property type="evidence" value="ECO:0007669"/>
    <property type="project" value="UniProtKB-EC"/>
</dbReference>
<evidence type="ECO:0000256" key="9">
    <source>
        <dbReference type="ARBA" id="ARBA00041133"/>
    </source>
</evidence>
<dbReference type="OrthoDB" id="18368at2157"/>
<dbReference type="Pfam" id="PF08402">
    <property type="entry name" value="TOBE_2"/>
    <property type="match status" value="1"/>
</dbReference>
<dbReference type="InterPro" id="IPR008995">
    <property type="entry name" value="Mo/tungstate-bd_C_term_dom"/>
</dbReference>
<dbReference type="SMART" id="SM00382">
    <property type="entry name" value="AAA"/>
    <property type="match status" value="1"/>
</dbReference>
<dbReference type="PANTHER" id="PTHR42781:SF4">
    <property type="entry name" value="SPERMIDINE_PUTRESCINE IMPORT ATP-BINDING PROTEIN POTA"/>
    <property type="match status" value="1"/>
</dbReference>
<evidence type="ECO:0000313" key="13">
    <source>
        <dbReference type="EMBL" id="GGL55693.1"/>
    </source>
</evidence>
<dbReference type="SUPFAM" id="SSF52540">
    <property type="entry name" value="P-loop containing nucleoside triphosphate hydrolases"/>
    <property type="match status" value="1"/>
</dbReference>
<name>A0A830FH86_9EURY</name>
<dbReference type="InterPro" id="IPR003439">
    <property type="entry name" value="ABC_transporter-like_ATP-bd"/>
</dbReference>
<keyword evidence="2" id="KW-0813">Transport</keyword>
<evidence type="ECO:0000256" key="6">
    <source>
        <dbReference type="ARBA" id="ARBA00038307"/>
    </source>
</evidence>
<dbReference type="EC" id="7.3.2.6" evidence="8"/>
<feature type="domain" description="ABC transporter" evidence="12">
    <location>
        <begin position="7"/>
        <end position="239"/>
    </location>
</feature>
<comment type="subcellular location">
    <subcellularLocation>
        <location evidence="1">Cell membrane</location>
        <topology evidence="1">Peripheral membrane protein</topology>
    </subcellularLocation>
</comment>
<dbReference type="InterPro" id="IPR003593">
    <property type="entry name" value="AAA+_ATPase"/>
</dbReference>
<dbReference type="GO" id="GO:0043190">
    <property type="term" value="C:ATP-binding cassette (ABC) transporter complex"/>
    <property type="evidence" value="ECO:0007669"/>
    <property type="project" value="InterPro"/>
</dbReference>
<dbReference type="InterPro" id="IPR027417">
    <property type="entry name" value="P-loop_NTPase"/>
</dbReference>
<evidence type="ECO:0000256" key="1">
    <source>
        <dbReference type="ARBA" id="ARBA00004202"/>
    </source>
</evidence>
<comment type="catalytic activity">
    <reaction evidence="10">
        <text>tungstate(in) + ATP + H2O = tungstate(out) + ADP + phosphate + H(+)</text>
        <dbReference type="Rhea" id="RHEA:35027"/>
        <dbReference type="ChEBI" id="CHEBI:15377"/>
        <dbReference type="ChEBI" id="CHEBI:15378"/>
        <dbReference type="ChEBI" id="CHEBI:30616"/>
        <dbReference type="ChEBI" id="CHEBI:43474"/>
        <dbReference type="ChEBI" id="CHEBI:46502"/>
        <dbReference type="ChEBI" id="CHEBI:456216"/>
        <dbReference type="EC" id="7.3.2.6"/>
    </reaction>
</comment>
<dbReference type="GO" id="GO:0005524">
    <property type="term" value="F:ATP binding"/>
    <property type="evidence" value="ECO:0007669"/>
    <property type="project" value="UniProtKB-KW"/>
</dbReference>
<dbReference type="SUPFAM" id="SSF50331">
    <property type="entry name" value="MOP-like"/>
    <property type="match status" value="1"/>
</dbReference>
<evidence type="ECO:0000256" key="2">
    <source>
        <dbReference type="ARBA" id="ARBA00022448"/>
    </source>
</evidence>
<dbReference type="PROSITE" id="PS50893">
    <property type="entry name" value="ABC_TRANSPORTER_2"/>
    <property type="match status" value="1"/>
</dbReference>
<dbReference type="PANTHER" id="PTHR42781">
    <property type="entry name" value="SPERMIDINE/PUTRESCINE IMPORT ATP-BINDING PROTEIN POTA"/>
    <property type="match status" value="1"/>
</dbReference>
<evidence type="ECO:0000256" key="3">
    <source>
        <dbReference type="ARBA" id="ARBA00022505"/>
    </source>
</evidence>
<dbReference type="FunFam" id="3.40.50.300:FF:000425">
    <property type="entry name" value="Probable ABC transporter, ATP-binding subunit"/>
    <property type="match status" value="1"/>
</dbReference>
<dbReference type="Pfam" id="PF00005">
    <property type="entry name" value="ABC_tran"/>
    <property type="match status" value="1"/>
</dbReference>
<keyword evidence="4" id="KW-0547">Nucleotide-binding</keyword>
<dbReference type="Gene3D" id="3.40.50.300">
    <property type="entry name" value="P-loop containing nucleotide triphosphate hydrolases"/>
    <property type="match status" value="1"/>
</dbReference>
<comment type="subunit">
    <text evidence="7">The complex is composed of two ATP-binding proteins (WtpC), two transmembrane proteins (WtpB) and a solute-binding protein (WtpA).</text>
</comment>
<evidence type="ECO:0000256" key="4">
    <source>
        <dbReference type="ARBA" id="ARBA00022741"/>
    </source>
</evidence>
<evidence type="ECO:0000256" key="11">
    <source>
        <dbReference type="ARBA" id="ARBA00057369"/>
    </source>
</evidence>
<comment type="similarity">
    <text evidence="6">Belongs to the ABC transporter superfamily. Sulfate/tungstate importer (TC 3.A.1.6) family.</text>
</comment>
<reference evidence="13" key="1">
    <citation type="journal article" date="2014" name="Int. J. Syst. Evol. Microbiol.">
        <title>Complete genome sequence of Corynebacterium casei LMG S-19264T (=DSM 44701T), isolated from a smear-ripened cheese.</title>
        <authorList>
            <consortium name="US DOE Joint Genome Institute (JGI-PGF)"/>
            <person name="Walter F."/>
            <person name="Albersmeier A."/>
            <person name="Kalinowski J."/>
            <person name="Ruckert C."/>
        </authorList>
    </citation>
    <scope>NUCLEOTIDE SEQUENCE</scope>
    <source>
        <strain evidence="13">JCM 19596</strain>
    </source>
</reference>
<evidence type="ECO:0000256" key="8">
    <source>
        <dbReference type="ARBA" id="ARBA00039025"/>
    </source>
</evidence>
<sequence length="356" mass="38558">MTDTTTLRLDGITKDYGTETAVEGVSLDVREGELFTLLGPSGCGKTTTLRLLAGLEAPTEGTVTIAGRVVAGDGGFVPPDERNVGLVFQDFALFTHLTVGENVAYGIPDATDDERAARVAELLDLVDLDGFEDRDPSELSGGQQQRVALARALAPEPDVLLLDEPFSSLDVKLRVEMREEVRRILSEAGVTAVSVTHDQEEALSISDRIAVMHDGHIEQVGEPEAVFEHPESRFVASFLGQAGFLSGNIGEDEVVTAVDSFDRGRLTGETGQYVGALVDVLVRPDDVAVRPVDDEVDADGTIVRRQYTGPSFIYHVELANGDRVRCQHNHTESYDVGTAVDLELVADHSLAWYPRR</sequence>
<dbReference type="EMBL" id="BMPG01000001">
    <property type="protein sequence ID" value="GGL55693.1"/>
    <property type="molecule type" value="Genomic_DNA"/>
</dbReference>
<dbReference type="InterPro" id="IPR050093">
    <property type="entry name" value="ABC_SmlMolc_Importer"/>
</dbReference>
<comment type="caution">
    <text evidence="13">The sequence shown here is derived from an EMBL/GenBank/DDBJ whole genome shotgun (WGS) entry which is preliminary data.</text>
</comment>
<evidence type="ECO:0000256" key="10">
    <source>
        <dbReference type="ARBA" id="ARBA00047936"/>
    </source>
</evidence>
<evidence type="ECO:0000256" key="5">
    <source>
        <dbReference type="ARBA" id="ARBA00022840"/>
    </source>
</evidence>
<gene>
    <name evidence="13" type="ORF">GCM10009039_12370</name>
</gene>
<dbReference type="Proteomes" id="UP000607197">
    <property type="component" value="Unassembled WGS sequence"/>
</dbReference>
<keyword evidence="3" id="KW-0500">Molybdenum</keyword>
<comment type="function">
    <text evidence="11">Part of the ABC transporter complex WtpABC involved in molybdate/tungstate import. Responsible for energy coupling to the transport system.</text>
</comment>
<evidence type="ECO:0000313" key="14">
    <source>
        <dbReference type="Proteomes" id="UP000607197"/>
    </source>
</evidence>
<reference evidence="13" key="2">
    <citation type="submission" date="2020-09" db="EMBL/GenBank/DDBJ databases">
        <authorList>
            <person name="Sun Q."/>
            <person name="Ohkuma M."/>
        </authorList>
    </citation>
    <scope>NUCLEOTIDE SEQUENCE</scope>
    <source>
        <strain evidence="13">JCM 19596</strain>
    </source>
</reference>
<dbReference type="InterPro" id="IPR013611">
    <property type="entry name" value="Transp-assoc_OB_typ2"/>
</dbReference>
<protein>
    <recommendedName>
        <fullName evidence="9">Molybdate/tungstate import ATP-binding protein WtpC</fullName>
        <ecNumber evidence="8">7.3.2.6</ecNumber>
    </recommendedName>
</protein>
<dbReference type="AlphaFoldDB" id="A0A830FH86"/>